<comment type="caution">
    <text evidence="6">The sequence shown here is derived from an EMBL/GenBank/DDBJ whole genome shotgun (WGS) entry which is preliminary data.</text>
</comment>
<dbReference type="Gene3D" id="3.40.190.10">
    <property type="entry name" value="Periplasmic binding protein-like II"/>
    <property type="match status" value="2"/>
</dbReference>
<dbReference type="GO" id="GO:0003700">
    <property type="term" value="F:DNA-binding transcription factor activity"/>
    <property type="evidence" value="ECO:0007669"/>
    <property type="project" value="InterPro"/>
</dbReference>
<keyword evidence="3" id="KW-0238">DNA-binding</keyword>
<dbReference type="FunFam" id="1.10.10.10:FF:000001">
    <property type="entry name" value="LysR family transcriptional regulator"/>
    <property type="match status" value="1"/>
</dbReference>
<dbReference type="CDD" id="cd08414">
    <property type="entry name" value="PBP2_LTTR_aromatics_like"/>
    <property type="match status" value="1"/>
</dbReference>
<keyword evidence="7" id="KW-1185">Reference proteome</keyword>
<accession>N6W0C0</accession>
<organism evidence="6 7">
    <name type="scientific">Marinobacter nanhaiticus D15-8W</name>
    <dbReference type="NCBI Taxonomy" id="626887"/>
    <lineage>
        <taxon>Bacteria</taxon>
        <taxon>Pseudomonadati</taxon>
        <taxon>Pseudomonadota</taxon>
        <taxon>Gammaproteobacteria</taxon>
        <taxon>Pseudomonadales</taxon>
        <taxon>Marinobacteraceae</taxon>
        <taxon>Marinobacter</taxon>
    </lineage>
</organism>
<dbReference type="InterPro" id="IPR005119">
    <property type="entry name" value="LysR_subst-bd"/>
</dbReference>
<evidence type="ECO:0000256" key="2">
    <source>
        <dbReference type="ARBA" id="ARBA00023015"/>
    </source>
</evidence>
<dbReference type="Proteomes" id="UP000013165">
    <property type="component" value="Unassembled WGS sequence"/>
</dbReference>
<dbReference type="EMBL" id="APLQ01000011">
    <property type="protein sequence ID" value="ENO15975.2"/>
    <property type="molecule type" value="Genomic_DNA"/>
</dbReference>
<dbReference type="Pfam" id="PF00126">
    <property type="entry name" value="HTH_1"/>
    <property type="match status" value="1"/>
</dbReference>
<evidence type="ECO:0000256" key="3">
    <source>
        <dbReference type="ARBA" id="ARBA00023125"/>
    </source>
</evidence>
<evidence type="ECO:0000313" key="6">
    <source>
        <dbReference type="EMBL" id="ENO15975.2"/>
    </source>
</evidence>
<evidence type="ECO:0000313" key="7">
    <source>
        <dbReference type="Proteomes" id="UP000013165"/>
    </source>
</evidence>
<dbReference type="PATRIC" id="fig|626887.3.peg.2306"/>
<dbReference type="SUPFAM" id="SSF53850">
    <property type="entry name" value="Periplasmic binding protein-like II"/>
    <property type="match status" value="1"/>
</dbReference>
<dbReference type="InterPro" id="IPR000847">
    <property type="entry name" value="LysR_HTH_N"/>
</dbReference>
<evidence type="ECO:0000256" key="4">
    <source>
        <dbReference type="ARBA" id="ARBA00023163"/>
    </source>
</evidence>
<proteinExistence type="inferred from homology"/>
<dbReference type="PANTHER" id="PTHR30346:SF30">
    <property type="entry name" value="SMALL NEUTRAL PROTEASE REGULATORY PROTEIN"/>
    <property type="match status" value="1"/>
</dbReference>
<dbReference type="HOGENOM" id="CLU_039613_6_4_6"/>
<evidence type="ECO:0000256" key="1">
    <source>
        <dbReference type="ARBA" id="ARBA00009437"/>
    </source>
</evidence>
<sequence>MMDLRHLRSFLVLAETLNFSRAAERLNMTQPPLSRQIAALEKRLGTPLFWRHSRSVVLTPAGEQFRNDISRLFADLDRAVKSARAAAEGERGELTVAFTMYAAWNVLPEMVARFSDSFPEVALSLNETLPRDLHDALIQGVADVGISFPLRFDHTLRYHPLFQEPLCAVLPQTHRLANSAVVSVGELAADGFITFPSATAPALHEAVMACCRKYDFEPTIKVEAHLQQTIVNLVAKGLGVALVPDSMRRMQLEGAAFLPLEDSPLVEQGVYWNENNPNPCLMRFIEDAIQAGLADR</sequence>
<dbReference type="PROSITE" id="PS50931">
    <property type="entry name" value="HTH_LYSR"/>
    <property type="match status" value="1"/>
</dbReference>
<dbReference type="STRING" id="626887.J057_11501"/>
<comment type="similarity">
    <text evidence="1">Belongs to the LysR transcriptional regulatory family.</text>
</comment>
<keyword evidence="2" id="KW-0805">Transcription regulation</keyword>
<dbReference type="eggNOG" id="COG0583">
    <property type="taxonomic scope" value="Bacteria"/>
</dbReference>
<dbReference type="SUPFAM" id="SSF46785">
    <property type="entry name" value="Winged helix' DNA-binding domain"/>
    <property type="match status" value="1"/>
</dbReference>
<dbReference type="PANTHER" id="PTHR30346">
    <property type="entry name" value="TRANSCRIPTIONAL DUAL REGULATOR HCAR-RELATED"/>
    <property type="match status" value="1"/>
</dbReference>
<dbReference type="GO" id="GO:0003677">
    <property type="term" value="F:DNA binding"/>
    <property type="evidence" value="ECO:0007669"/>
    <property type="project" value="UniProtKB-KW"/>
</dbReference>
<dbReference type="InterPro" id="IPR036390">
    <property type="entry name" value="WH_DNA-bd_sf"/>
</dbReference>
<dbReference type="GO" id="GO:0032993">
    <property type="term" value="C:protein-DNA complex"/>
    <property type="evidence" value="ECO:0007669"/>
    <property type="project" value="TreeGrafter"/>
</dbReference>
<dbReference type="Gene3D" id="1.10.10.10">
    <property type="entry name" value="Winged helix-like DNA-binding domain superfamily/Winged helix DNA-binding domain"/>
    <property type="match status" value="1"/>
</dbReference>
<evidence type="ECO:0000259" key="5">
    <source>
        <dbReference type="PROSITE" id="PS50931"/>
    </source>
</evidence>
<dbReference type="Pfam" id="PF03466">
    <property type="entry name" value="LysR_substrate"/>
    <property type="match status" value="1"/>
</dbReference>
<feature type="domain" description="HTH lysR-type" evidence="5">
    <location>
        <begin position="2"/>
        <end position="59"/>
    </location>
</feature>
<dbReference type="OrthoDB" id="9803735at2"/>
<gene>
    <name evidence="6" type="ORF">J057_11501</name>
</gene>
<keyword evidence="4" id="KW-0804">Transcription</keyword>
<dbReference type="AlphaFoldDB" id="N6W0C0"/>
<reference evidence="6 7" key="1">
    <citation type="journal article" date="2013" name="Genome Announc.">
        <title>Genome Sequence of the Polycyclic Aromatic Hydrocarbon-Degrading Bacterium Strain Marinobacter nanhaiticus D15-8WT.</title>
        <authorList>
            <person name="Cui Z."/>
            <person name="Gao W."/>
            <person name="Li Q."/>
            <person name="Xu G."/>
            <person name="Zheng L."/>
        </authorList>
    </citation>
    <scope>NUCLEOTIDE SEQUENCE [LARGE SCALE GENOMIC DNA]</scope>
    <source>
        <strain evidence="6 7">D15-8W</strain>
    </source>
</reference>
<dbReference type="PRINTS" id="PR00039">
    <property type="entry name" value="HTHLYSR"/>
</dbReference>
<protein>
    <submittedName>
        <fullName evidence="6">LysR family transcriptional regulator</fullName>
    </submittedName>
</protein>
<dbReference type="InterPro" id="IPR036388">
    <property type="entry name" value="WH-like_DNA-bd_sf"/>
</dbReference>
<name>N6W0C0_9GAMM</name>